<evidence type="ECO:0000313" key="1">
    <source>
        <dbReference type="EMBL" id="CAK7899224.1"/>
    </source>
</evidence>
<name>A0AAV1T665_9STRA</name>
<organism evidence="1 2">
    <name type="scientific">Peronospora matthiolae</name>
    <dbReference type="NCBI Taxonomy" id="2874970"/>
    <lineage>
        <taxon>Eukaryota</taxon>
        <taxon>Sar</taxon>
        <taxon>Stramenopiles</taxon>
        <taxon>Oomycota</taxon>
        <taxon>Peronosporomycetes</taxon>
        <taxon>Peronosporales</taxon>
        <taxon>Peronosporaceae</taxon>
        <taxon>Peronospora</taxon>
    </lineage>
</organism>
<dbReference type="Proteomes" id="UP001162060">
    <property type="component" value="Unassembled WGS sequence"/>
</dbReference>
<gene>
    <name evidence="1" type="ORF">PM001_LOCUS1829</name>
</gene>
<sequence>MIEEVELSGRDEVNSNAVRSPLQPTFYRVSSLVTRTETMPFQQVAPNYDLHQQVDSWTSASAFVKPCFVSSQIQLDIPCGFSSPQAPVPYVCDKTLRNETIKSFAAVDPSWLLPPLPKIGQAKQKRLLSRRARQDPDSSPATFQLRIVSIAVGQHPVFFARISTCRLSLREKRCCGQ</sequence>
<evidence type="ECO:0000313" key="2">
    <source>
        <dbReference type="Proteomes" id="UP001162060"/>
    </source>
</evidence>
<accession>A0AAV1T665</accession>
<reference evidence="1" key="1">
    <citation type="submission" date="2024-01" db="EMBL/GenBank/DDBJ databases">
        <authorList>
            <person name="Webb A."/>
        </authorList>
    </citation>
    <scope>NUCLEOTIDE SEQUENCE</scope>
    <source>
        <strain evidence="1">Pm1</strain>
    </source>
</reference>
<proteinExistence type="predicted"/>
<dbReference type="EMBL" id="CAKLBY020000016">
    <property type="protein sequence ID" value="CAK7899224.1"/>
    <property type="molecule type" value="Genomic_DNA"/>
</dbReference>
<comment type="caution">
    <text evidence="1">The sequence shown here is derived from an EMBL/GenBank/DDBJ whole genome shotgun (WGS) entry which is preliminary data.</text>
</comment>
<protein>
    <submittedName>
        <fullName evidence="1">Uncharacterized protein</fullName>
    </submittedName>
</protein>
<dbReference type="AlphaFoldDB" id="A0AAV1T665"/>